<dbReference type="OrthoDB" id="5145129at2"/>
<gene>
    <name evidence="2" type="ORF">EJB06_01880</name>
</gene>
<dbReference type="SUPFAM" id="SSF51182">
    <property type="entry name" value="RmlC-like cupins"/>
    <property type="match status" value="1"/>
</dbReference>
<dbReference type="EMBL" id="RXLQ01000001">
    <property type="protein sequence ID" value="RSZ60911.1"/>
    <property type="molecule type" value="Genomic_DNA"/>
</dbReference>
<sequence>MPFIAPSDAPAFTLHGAVFTGLASPSRGAAETATWIVTLPAGVPATPHQLTREEIFVGLEGRALATVGGQAYEVTPGSALVVPPHTMFTITNPDAAPFKAVALLPVGGQAVIAGQAPFTPPWAA</sequence>
<organism evidence="2 3">
    <name type="scientific">Massilia atriviolacea</name>
    <dbReference type="NCBI Taxonomy" id="2495579"/>
    <lineage>
        <taxon>Bacteria</taxon>
        <taxon>Pseudomonadati</taxon>
        <taxon>Pseudomonadota</taxon>
        <taxon>Betaproteobacteria</taxon>
        <taxon>Burkholderiales</taxon>
        <taxon>Oxalobacteraceae</taxon>
        <taxon>Telluria group</taxon>
        <taxon>Massilia</taxon>
    </lineage>
</organism>
<accession>A0A430HTM7</accession>
<keyword evidence="3" id="KW-1185">Reference proteome</keyword>
<reference evidence="2 3" key="1">
    <citation type="submission" date="2018-12" db="EMBL/GenBank/DDBJ databases">
        <authorList>
            <person name="Yang E."/>
        </authorList>
    </citation>
    <scope>NUCLEOTIDE SEQUENCE [LARGE SCALE GENOMIC DNA]</scope>
    <source>
        <strain evidence="2 3">SOD</strain>
    </source>
</reference>
<dbReference type="RefSeq" id="WP_126072295.1">
    <property type="nucleotide sequence ID" value="NZ_CP051166.1"/>
</dbReference>
<evidence type="ECO:0000313" key="2">
    <source>
        <dbReference type="EMBL" id="RSZ60911.1"/>
    </source>
</evidence>
<proteinExistence type="predicted"/>
<name>A0A430HTM7_9BURK</name>
<evidence type="ECO:0000313" key="3">
    <source>
        <dbReference type="Proteomes" id="UP000278085"/>
    </source>
</evidence>
<dbReference type="Proteomes" id="UP000278085">
    <property type="component" value="Unassembled WGS sequence"/>
</dbReference>
<comment type="caution">
    <text evidence="2">The sequence shown here is derived from an EMBL/GenBank/DDBJ whole genome shotgun (WGS) entry which is preliminary data.</text>
</comment>
<dbReference type="Pfam" id="PF07883">
    <property type="entry name" value="Cupin_2"/>
    <property type="match status" value="1"/>
</dbReference>
<evidence type="ECO:0000259" key="1">
    <source>
        <dbReference type="Pfam" id="PF07883"/>
    </source>
</evidence>
<protein>
    <submittedName>
        <fullName evidence="2">Cupin domain-containing protein</fullName>
    </submittedName>
</protein>
<dbReference type="InterPro" id="IPR013096">
    <property type="entry name" value="Cupin_2"/>
</dbReference>
<dbReference type="InterPro" id="IPR011051">
    <property type="entry name" value="RmlC_Cupin_sf"/>
</dbReference>
<feature type="domain" description="Cupin type-2" evidence="1">
    <location>
        <begin position="36"/>
        <end position="101"/>
    </location>
</feature>
<dbReference type="AlphaFoldDB" id="A0A430HTM7"/>
<dbReference type="InterPro" id="IPR014710">
    <property type="entry name" value="RmlC-like_jellyroll"/>
</dbReference>
<dbReference type="Gene3D" id="2.60.120.10">
    <property type="entry name" value="Jelly Rolls"/>
    <property type="match status" value="1"/>
</dbReference>